<proteinExistence type="predicted"/>
<gene>
    <name evidence="1" type="ORF">THIARS_70502</name>
</gene>
<accession>A0A238D6T2</accession>
<reference evidence="1 2" key="1">
    <citation type="submission" date="2016-06" db="EMBL/GenBank/DDBJ databases">
        <authorList>
            <person name="Kjaerup R.B."/>
            <person name="Dalgaard T.S."/>
            <person name="Juul-Madsen H.R."/>
        </authorList>
    </citation>
    <scope>NUCLEOTIDE SEQUENCE [LARGE SCALE GENOMIC DNA]</scope>
    <source>
        <strain evidence="1 2">DSM 16361</strain>
    </source>
</reference>
<protein>
    <submittedName>
        <fullName evidence="1">Uncharacterized protein</fullName>
    </submittedName>
</protein>
<keyword evidence="2" id="KW-1185">Reference proteome</keyword>
<sequence length="45" mass="5203">MRYQAALRPEPGYFTGSAWVSLEARLRHVLQRARSPLPSKMKRSC</sequence>
<dbReference type="EMBL" id="FLMQ01000056">
    <property type="protein sequence ID" value="SBP88882.1"/>
    <property type="molecule type" value="Genomic_DNA"/>
</dbReference>
<dbReference type="Proteomes" id="UP000214566">
    <property type="component" value="Unassembled WGS sequence"/>
</dbReference>
<evidence type="ECO:0000313" key="2">
    <source>
        <dbReference type="Proteomes" id="UP000214566"/>
    </source>
</evidence>
<evidence type="ECO:0000313" key="1">
    <source>
        <dbReference type="EMBL" id="SBP88882.1"/>
    </source>
</evidence>
<organism evidence="1 2">
    <name type="scientific">Thiomonas delicata</name>
    <name type="common">Thiomonas cuprina</name>
    <dbReference type="NCBI Taxonomy" id="364030"/>
    <lineage>
        <taxon>Bacteria</taxon>
        <taxon>Pseudomonadati</taxon>
        <taxon>Pseudomonadota</taxon>
        <taxon>Betaproteobacteria</taxon>
        <taxon>Burkholderiales</taxon>
        <taxon>Thiomonas</taxon>
    </lineage>
</organism>
<dbReference type="AlphaFoldDB" id="A0A238D6T2"/>
<name>A0A238D6T2_THIDL</name>